<dbReference type="Proteomes" id="UP000183245">
    <property type="component" value="Unassembled WGS sequence"/>
</dbReference>
<comment type="caution">
    <text evidence="2">The sequence shown here is derived from an EMBL/GenBank/DDBJ whole genome shotgun (WGS) entry which is preliminary data.</text>
</comment>
<dbReference type="EMBL" id="MNZT01000069">
    <property type="protein sequence ID" value="OIP97097.1"/>
    <property type="molecule type" value="Genomic_DNA"/>
</dbReference>
<protein>
    <recommendedName>
        <fullName evidence="1">RNase H type-1 domain-containing protein</fullName>
    </recommendedName>
</protein>
<accession>A0A1J5IIX8</accession>
<organism evidence="2 3">
    <name type="scientific">Candidatus Wirthbacteria bacterium CG2_30_54_11</name>
    <dbReference type="NCBI Taxonomy" id="1817892"/>
    <lineage>
        <taxon>Bacteria</taxon>
        <taxon>Candidatus Wirthbacteria</taxon>
    </lineage>
</organism>
<evidence type="ECO:0000313" key="2">
    <source>
        <dbReference type="EMBL" id="OIP97097.1"/>
    </source>
</evidence>
<gene>
    <name evidence="2" type="ORF">AUK40_04020</name>
</gene>
<dbReference type="PROSITE" id="PS50879">
    <property type="entry name" value="RNASE_H_1"/>
    <property type="match status" value="1"/>
</dbReference>
<evidence type="ECO:0000259" key="1">
    <source>
        <dbReference type="PROSITE" id="PS50879"/>
    </source>
</evidence>
<dbReference type="InterPro" id="IPR012337">
    <property type="entry name" value="RNaseH-like_sf"/>
</dbReference>
<dbReference type="Pfam" id="PF13456">
    <property type="entry name" value="RVT_3"/>
    <property type="match status" value="1"/>
</dbReference>
<dbReference type="SUPFAM" id="SSF53098">
    <property type="entry name" value="Ribonuclease H-like"/>
    <property type="match status" value="1"/>
</dbReference>
<dbReference type="STRING" id="1817892.AUK40_04020"/>
<dbReference type="GO" id="GO:0003676">
    <property type="term" value="F:nucleic acid binding"/>
    <property type="evidence" value="ECO:0007669"/>
    <property type="project" value="InterPro"/>
</dbReference>
<dbReference type="Gene3D" id="3.30.420.10">
    <property type="entry name" value="Ribonuclease H-like superfamily/Ribonuclease H"/>
    <property type="match status" value="1"/>
</dbReference>
<dbReference type="GO" id="GO:0004523">
    <property type="term" value="F:RNA-DNA hybrid ribonuclease activity"/>
    <property type="evidence" value="ECO:0007669"/>
    <property type="project" value="InterPro"/>
</dbReference>
<dbReference type="InterPro" id="IPR036397">
    <property type="entry name" value="RNaseH_sf"/>
</dbReference>
<reference evidence="2 3" key="1">
    <citation type="journal article" date="2016" name="Environ. Microbiol.">
        <title>Genomic resolution of a cold subsurface aquifer community provides metabolic insights for novel microbes adapted to high CO concentrations.</title>
        <authorList>
            <person name="Probst A.J."/>
            <person name="Castelle C.J."/>
            <person name="Singh A."/>
            <person name="Brown C.T."/>
            <person name="Anantharaman K."/>
            <person name="Sharon I."/>
            <person name="Hug L.A."/>
            <person name="Burstein D."/>
            <person name="Emerson J.B."/>
            <person name="Thomas B.C."/>
            <person name="Banfield J.F."/>
        </authorList>
    </citation>
    <scope>NUCLEOTIDE SEQUENCE [LARGE SCALE GENOMIC DNA]</scope>
    <source>
        <strain evidence="2">CG2_30_54_11</strain>
    </source>
</reference>
<feature type="domain" description="RNase H type-1" evidence="1">
    <location>
        <begin position="4"/>
        <end position="138"/>
    </location>
</feature>
<dbReference type="CDD" id="cd09279">
    <property type="entry name" value="RNase_HI_like"/>
    <property type="match status" value="1"/>
</dbReference>
<dbReference type="PANTHER" id="PTHR46387">
    <property type="entry name" value="POLYNUCLEOTIDYL TRANSFERASE, RIBONUCLEASE H-LIKE SUPERFAMILY PROTEIN"/>
    <property type="match status" value="1"/>
</dbReference>
<evidence type="ECO:0000313" key="3">
    <source>
        <dbReference type="Proteomes" id="UP000183245"/>
    </source>
</evidence>
<sequence>MTTPAISLITYSDGGARGNPGPAGAGAVVIDQSSKEVLAEISLYLGETTNNQAEYRALIAALGKANELNAQSITCYLDSELIVEQMKGRYKVKNPGLKELYLQAIALVGLKKVSFRHIPREQNSHADRLANEAMDRGR</sequence>
<dbReference type="PANTHER" id="PTHR46387:SF2">
    <property type="entry name" value="RIBONUCLEASE HI"/>
    <property type="match status" value="1"/>
</dbReference>
<dbReference type="AlphaFoldDB" id="A0A1J5IIX8"/>
<name>A0A1J5IIX8_9BACT</name>
<proteinExistence type="predicted"/>
<dbReference type="InterPro" id="IPR002156">
    <property type="entry name" value="RNaseH_domain"/>
</dbReference>